<dbReference type="AlphaFoldDB" id="A0A0R1M630"/>
<dbReference type="Proteomes" id="UP000051621">
    <property type="component" value="Unassembled WGS sequence"/>
</dbReference>
<feature type="transmembrane region" description="Helical" evidence="1">
    <location>
        <begin position="130"/>
        <end position="154"/>
    </location>
</feature>
<feature type="transmembrane region" description="Helical" evidence="1">
    <location>
        <begin position="439"/>
        <end position="460"/>
    </location>
</feature>
<comment type="caution">
    <text evidence="2">The sequence shown here is derived from an EMBL/GenBank/DDBJ whole genome shotgun (WGS) entry which is preliminary data.</text>
</comment>
<feature type="transmembrane region" description="Helical" evidence="1">
    <location>
        <begin position="467"/>
        <end position="489"/>
    </location>
</feature>
<sequence>MSDNLFNQLGYLTRIYLRRDRLWIAGWLVAIVGLIAGTAVSFDGIYGTQSTLASIAATLKTPAMIALFGPFLAKPPYTPALIFVSEMMVFMGLFFVIMNIYFAVKNTRADEDNGVTEVIRAHAVGKLSPLTAVVIELFLINLLNGILIAISLSFSGMTGTDTNGNWLLGLGFAGFGFMFGILSLLLAQLASNARGATTLSYLVLGAAYIARMLTDVQNKNYTWFTVFGLIEKLAIYTANNWLPLLYMGLLTLFFLTITVFLSLQRDIGAGLLPARAGRRRASFFLANPLSLILRLERTSIIVWVCGMFILGISYGSIFSNIGDLIKTNPIIADLMSSDALRDSNQALILNFAATLSVIFAIIATIPAIIIILKINNDEKKGWLEQIHAKGISRLNILSSYTAAALLCETLCLLFALLGMGIAGMGAPDPVPLVRFLRAFVGYLPALYVVTGISLFLTAFIPHLQNIAWLLPIYGIFSLYFGELLKLPQWAKNLTPYGWVNRVPLAKVEWSHGFLMLLLTLGLIMVSYLAYSRRDLSGT</sequence>
<feature type="transmembrane region" description="Helical" evidence="1">
    <location>
        <begin position="80"/>
        <end position="104"/>
    </location>
</feature>
<organism evidence="2 3">
    <name type="scientific">Liquorilactobacillus capillatus DSM 19910</name>
    <dbReference type="NCBI Taxonomy" id="1423731"/>
    <lineage>
        <taxon>Bacteria</taxon>
        <taxon>Bacillati</taxon>
        <taxon>Bacillota</taxon>
        <taxon>Bacilli</taxon>
        <taxon>Lactobacillales</taxon>
        <taxon>Lactobacillaceae</taxon>
        <taxon>Liquorilactobacillus</taxon>
    </lineage>
</organism>
<evidence type="ECO:0000256" key="1">
    <source>
        <dbReference type="SAM" id="Phobius"/>
    </source>
</evidence>
<dbReference type="PATRIC" id="fig|1423731.3.peg.1872"/>
<name>A0A0R1M630_9LACO</name>
<gene>
    <name evidence="2" type="ORF">FC81_GL001822</name>
</gene>
<reference evidence="2 3" key="1">
    <citation type="journal article" date="2015" name="Genome Announc.">
        <title>Expanding the biotechnology potential of lactobacilli through comparative genomics of 213 strains and associated genera.</title>
        <authorList>
            <person name="Sun Z."/>
            <person name="Harris H.M."/>
            <person name="McCann A."/>
            <person name="Guo C."/>
            <person name="Argimon S."/>
            <person name="Zhang W."/>
            <person name="Yang X."/>
            <person name="Jeffery I.B."/>
            <person name="Cooney J.C."/>
            <person name="Kagawa T.F."/>
            <person name="Liu W."/>
            <person name="Song Y."/>
            <person name="Salvetti E."/>
            <person name="Wrobel A."/>
            <person name="Rasinkangas P."/>
            <person name="Parkhill J."/>
            <person name="Rea M.C."/>
            <person name="O'Sullivan O."/>
            <person name="Ritari J."/>
            <person name="Douillard F.P."/>
            <person name="Paul Ross R."/>
            <person name="Yang R."/>
            <person name="Briner A.E."/>
            <person name="Felis G.E."/>
            <person name="de Vos W.M."/>
            <person name="Barrangou R."/>
            <person name="Klaenhammer T.R."/>
            <person name="Caufield P.W."/>
            <person name="Cui Y."/>
            <person name="Zhang H."/>
            <person name="O'Toole P.W."/>
        </authorList>
    </citation>
    <scope>NUCLEOTIDE SEQUENCE [LARGE SCALE GENOMIC DNA]</scope>
    <source>
        <strain evidence="2 3">DSM 19910</strain>
    </source>
</reference>
<feature type="transmembrane region" description="Helical" evidence="1">
    <location>
        <begin position="347"/>
        <end position="374"/>
    </location>
</feature>
<feature type="transmembrane region" description="Helical" evidence="1">
    <location>
        <begin position="394"/>
        <end position="419"/>
    </location>
</feature>
<feature type="transmembrane region" description="Helical" evidence="1">
    <location>
        <begin position="244"/>
        <end position="263"/>
    </location>
</feature>
<evidence type="ECO:0000313" key="3">
    <source>
        <dbReference type="Proteomes" id="UP000051621"/>
    </source>
</evidence>
<feature type="transmembrane region" description="Helical" evidence="1">
    <location>
        <begin position="52"/>
        <end position="73"/>
    </location>
</feature>
<keyword evidence="1" id="KW-0472">Membrane</keyword>
<protein>
    <submittedName>
        <fullName evidence="2">ABC transporter permease</fullName>
    </submittedName>
</protein>
<dbReference type="EMBL" id="AZEF01000002">
    <property type="protein sequence ID" value="KRL03568.1"/>
    <property type="molecule type" value="Genomic_DNA"/>
</dbReference>
<feature type="transmembrane region" description="Helical" evidence="1">
    <location>
        <begin position="166"/>
        <end position="190"/>
    </location>
</feature>
<feature type="transmembrane region" description="Helical" evidence="1">
    <location>
        <begin position="21"/>
        <end position="40"/>
    </location>
</feature>
<feature type="transmembrane region" description="Helical" evidence="1">
    <location>
        <begin position="300"/>
        <end position="319"/>
    </location>
</feature>
<dbReference type="OrthoDB" id="2014935at2"/>
<evidence type="ECO:0000313" key="2">
    <source>
        <dbReference type="EMBL" id="KRL03568.1"/>
    </source>
</evidence>
<keyword evidence="1" id="KW-0812">Transmembrane</keyword>
<keyword evidence="3" id="KW-1185">Reference proteome</keyword>
<dbReference type="RefSeq" id="WP_057741735.1">
    <property type="nucleotide sequence ID" value="NZ_AZEF01000002.1"/>
</dbReference>
<accession>A0A0R1M630</accession>
<feature type="transmembrane region" description="Helical" evidence="1">
    <location>
        <begin position="509"/>
        <end position="530"/>
    </location>
</feature>
<proteinExistence type="predicted"/>
<dbReference type="STRING" id="1423731.FC81_GL001822"/>
<keyword evidence="1" id="KW-1133">Transmembrane helix</keyword>